<keyword evidence="2" id="KW-0472">Membrane</keyword>
<keyword evidence="2" id="KW-1133">Transmembrane helix</keyword>
<name>A0A0F5LNR7_9HYPH</name>
<protein>
    <recommendedName>
        <fullName evidence="5">Sporulation related domain-containing protein</fullName>
    </recommendedName>
</protein>
<dbReference type="PATRIC" id="fig|1121477.3.peg.3934"/>
<dbReference type="STRING" id="1121477.SAMN02745223_00970"/>
<evidence type="ECO:0000256" key="2">
    <source>
        <dbReference type="SAM" id="Phobius"/>
    </source>
</evidence>
<feature type="transmembrane region" description="Helical" evidence="2">
    <location>
        <begin position="302"/>
        <end position="327"/>
    </location>
</feature>
<sequence length="619" mass="61789">MQAATPAAPQPAPVAPRPASVAPSPVDLDEHDTIADLIAAELSSDTLAPAVPAQSAPPADTAAPRPVLDTPSQPPRAEERARDAEPVAQRGQPESDSFKIPPVFGLGSRVTPVAPAPSPSAPAHPASRIEPPAVAMGTPSLAMGTSSPAMGTPSPAMGTPSPAMGTPSPAMGTPRSAPIVPPAEPSPAPSADDSVGLDPIDEIESLIGRAVRVDLDSQHPASSPAPAAPVASPALRSLATPTIPVPSQPAAPSRGYSGADEAILAAAAATGAQIGWVEPPEELSSLAEPEPRRSRAPRAGRFSRALVGPFIAVALLLVAGLGLYWVLGLGGEPGPVPLLTADADPVKETPAVDSTTSPQQSVVFNEIDGVVPGAEEQIVSRDQADLNEVTQVATPDLSEEGLANRKVRTVTVRPDGTIVSGDESVAGSAILPVDRPNVPAVPGAAAPDLVAATAPAATPAEALPETPVAVTPEPVAVPPVSPGSTVPAVDGNGTPIPGKTATIPLNRPATFRNPVASAPAPVNAVVGAPAAPAPAPGTAAPAYVQLSSQPTEAAAVQSANEIVRRFGSLFGGASLEVQQTEVAGVGTRFRVRVPAASTQSANQICASVKSNGGDCFVTN</sequence>
<organism evidence="3 4">
    <name type="scientific">Devosia limi DSM 17137</name>
    <dbReference type="NCBI Taxonomy" id="1121477"/>
    <lineage>
        <taxon>Bacteria</taxon>
        <taxon>Pseudomonadati</taxon>
        <taxon>Pseudomonadota</taxon>
        <taxon>Alphaproteobacteria</taxon>
        <taxon>Hyphomicrobiales</taxon>
        <taxon>Devosiaceae</taxon>
        <taxon>Devosia</taxon>
    </lineage>
</organism>
<dbReference type="EMBL" id="LAJF01000089">
    <property type="protein sequence ID" value="KKB83759.1"/>
    <property type="molecule type" value="Genomic_DNA"/>
</dbReference>
<evidence type="ECO:0000313" key="4">
    <source>
        <dbReference type="Proteomes" id="UP000033608"/>
    </source>
</evidence>
<dbReference type="Proteomes" id="UP000033608">
    <property type="component" value="Unassembled WGS sequence"/>
</dbReference>
<evidence type="ECO:0008006" key="5">
    <source>
        <dbReference type="Google" id="ProtNLM"/>
    </source>
</evidence>
<feature type="region of interest" description="Disordered" evidence="1">
    <location>
        <begin position="46"/>
        <end position="197"/>
    </location>
</feature>
<accession>A0A0F5LNR7</accession>
<feature type="compositionally biased region" description="Pro residues" evidence="1">
    <location>
        <begin position="179"/>
        <end position="188"/>
    </location>
</feature>
<gene>
    <name evidence="3" type="ORF">VW29_13850</name>
</gene>
<comment type="caution">
    <text evidence="3">The sequence shown here is derived from an EMBL/GenBank/DDBJ whole genome shotgun (WGS) entry which is preliminary data.</text>
</comment>
<proteinExistence type="predicted"/>
<keyword evidence="2" id="KW-0812">Transmembrane</keyword>
<reference evidence="3 4" key="1">
    <citation type="submission" date="2015-03" db="EMBL/GenBank/DDBJ databases">
        <authorList>
            <person name="Hassan Y.I."/>
            <person name="Lepp D."/>
            <person name="Zhou T."/>
        </authorList>
    </citation>
    <scope>NUCLEOTIDE SEQUENCE [LARGE SCALE GENOMIC DNA]</scope>
    <source>
        <strain evidence="3 4">DSM 17137</strain>
    </source>
</reference>
<feature type="region of interest" description="Disordered" evidence="1">
    <location>
        <begin position="1"/>
        <end position="31"/>
    </location>
</feature>
<evidence type="ECO:0000313" key="3">
    <source>
        <dbReference type="EMBL" id="KKB83759.1"/>
    </source>
</evidence>
<feature type="compositionally biased region" description="Basic and acidic residues" evidence="1">
    <location>
        <begin position="76"/>
        <end position="85"/>
    </location>
</feature>
<keyword evidence="4" id="KW-1185">Reference proteome</keyword>
<evidence type="ECO:0000256" key="1">
    <source>
        <dbReference type="SAM" id="MobiDB-lite"/>
    </source>
</evidence>
<dbReference type="AlphaFoldDB" id="A0A0F5LNR7"/>
<feature type="compositionally biased region" description="Low complexity" evidence="1">
    <location>
        <begin position="48"/>
        <end position="59"/>
    </location>
</feature>